<dbReference type="AlphaFoldDB" id="A0A0C2XQ11"/>
<dbReference type="STRING" id="686832.A0A0C2XQ11"/>
<evidence type="ECO:0000313" key="1">
    <source>
        <dbReference type="EMBL" id="KIM39693.1"/>
    </source>
</evidence>
<name>A0A0C2XQ11_HEBCY</name>
<dbReference type="OrthoDB" id="2962718at2759"/>
<proteinExistence type="predicted"/>
<reference evidence="2" key="2">
    <citation type="submission" date="2015-01" db="EMBL/GenBank/DDBJ databases">
        <title>Evolutionary Origins and Diversification of the Mycorrhizal Mutualists.</title>
        <authorList>
            <consortium name="DOE Joint Genome Institute"/>
            <consortium name="Mycorrhizal Genomics Consortium"/>
            <person name="Kohler A."/>
            <person name="Kuo A."/>
            <person name="Nagy L.G."/>
            <person name="Floudas D."/>
            <person name="Copeland A."/>
            <person name="Barry K.W."/>
            <person name="Cichocki N."/>
            <person name="Veneault-Fourrey C."/>
            <person name="LaButti K."/>
            <person name="Lindquist E.A."/>
            <person name="Lipzen A."/>
            <person name="Lundell T."/>
            <person name="Morin E."/>
            <person name="Murat C."/>
            <person name="Riley R."/>
            <person name="Ohm R."/>
            <person name="Sun H."/>
            <person name="Tunlid A."/>
            <person name="Henrissat B."/>
            <person name="Grigoriev I.V."/>
            <person name="Hibbett D.S."/>
            <person name="Martin F."/>
        </authorList>
    </citation>
    <scope>NUCLEOTIDE SEQUENCE [LARGE SCALE GENOMIC DNA]</scope>
    <source>
        <strain evidence="2">h7</strain>
    </source>
</reference>
<gene>
    <name evidence="1" type="ORF">M413DRAFT_51680</name>
</gene>
<reference evidence="1 2" key="1">
    <citation type="submission" date="2014-04" db="EMBL/GenBank/DDBJ databases">
        <authorList>
            <consortium name="DOE Joint Genome Institute"/>
            <person name="Kuo A."/>
            <person name="Gay G."/>
            <person name="Dore J."/>
            <person name="Kohler A."/>
            <person name="Nagy L.G."/>
            <person name="Floudas D."/>
            <person name="Copeland A."/>
            <person name="Barry K.W."/>
            <person name="Cichocki N."/>
            <person name="Veneault-Fourrey C."/>
            <person name="LaButti K."/>
            <person name="Lindquist E.A."/>
            <person name="Lipzen A."/>
            <person name="Lundell T."/>
            <person name="Morin E."/>
            <person name="Murat C."/>
            <person name="Sun H."/>
            <person name="Tunlid A."/>
            <person name="Henrissat B."/>
            <person name="Grigoriev I.V."/>
            <person name="Hibbett D.S."/>
            <person name="Martin F."/>
            <person name="Nordberg H.P."/>
            <person name="Cantor M.N."/>
            <person name="Hua S.X."/>
        </authorList>
    </citation>
    <scope>NUCLEOTIDE SEQUENCE [LARGE SCALE GENOMIC DNA]</scope>
    <source>
        <strain evidence="2">h7</strain>
    </source>
</reference>
<feature type="non-terminal residue" evidence="1">
    <location>
        <position position="1"/>
    </location>
</feature>
<dbReference type="Proteomes" id="UP000053424">
    <property type="component" value="Unassembled WGS sequence"/>
</dbReference>
<protein>
    <submittedName>
        <fullName evidence="1">Uncharacterized protein</fullName>
    </submittedName>
</protein>
<sequence>NSSNDNSALGGRARRMPLPGCREAPFFNMDKPSELIRFLSILEDFFKEYGMTNDQDKKERAGRYTDAKTAEEWKALDMYAESVSWDDYKAELIESYPDAANLKTGSLARLHQICREHKRLAPRDLADLLAFKRAFQTEAKKLQKPPSL</sequence>
<dbReference type="EMBL" id="KN831784">
    <property type="protein sequence ID" value="KIM39693.1"/>
    <property type="molecule type" value="Genomic_DNA"/>
</dbReference>
<accession>A0A0C2XQ11</accession>
<keyword evidence="2" id="KW-1185">Reference proteome</keyword>
<evidence type="ECO:0000313" key="2">
    <source>
        <dbReference type="Proteomes" id="UP000053424"/>
    </source>
</evidence>
<feature type="non-terminal residue" evidence="1">
    <location>
        <position position="148"/>
    </location>
</feature>
<organism evidence="1 2">
    <name type="scientific">Hebeloma cylindrosporum</name>
    <dbReference type="NCBI Taxonomy" id="76867"/>
    <lineage>
        <taxon>Eukaryota</taxon>
        <taxon>Fungi</taxon>
        <taxon>Dikarya</taxon>
        <taxon>Basidiomycota</taxon>
        <taxon>Agaricomycotina</taxon>
        <taxon>Agaricomycetes</taxon>
        <taxon>Agaricomycetidae</taxon>
        <taxon>Agaricales</taxon>
        <taxon>Agaricineae</taxon>
        <taxon>Hymenogastraceae</taxon>
        <taxon>Hebeloma</taxon>
    </lineage>
</organism>
<dbReference type="HOGENOM" id="CLU_003921_3_3_1"/>